<keyword evidence="3" id="KW-1185">Reference proteome</keyword>
<protein>
    <submittedName>
        <fullName evidence="1">Uncharacterized protein</fullName>
    </submittedName>
</protein>
<reference evidence="1 3" key="1">
    <citation type="submission" date="2022-09" db="EMBL/GenBank/DDBJ databases">
        <title>Enrichment on poylsaccharides allowed isolation of novel metabolic and taxonomic groups of Haloarchaea.</title>
        <authorList>
            <person name="Sorokin D.Y."/>
            <person name="Elcheninov A.G."/>
            <person name="Khizhniak T.V."/>
            <person name="Kolganova T.V."/>
            <person name="Kublanov I.V."/>
        </authorList>
    </citation>
    <scope>NUCLEOTIDE SEQUENCE</scope>
    <source>
        <strain evidence="2 3">AArc-m2/3/4</strain>
        <strain evidence="1">AArc-xg1-1</strain>
    </source>
</reference>
<organism evidence="1 4">
    <name type="scientific">Natronoglomus mannanivorans</name>
    <dbReference type="NCBI Taxonomy" id="2979990"/>
    <lineage>
        <taxon>Archaea</taxon>
        <taxon>Methanobacteriati</taxon>
        <taxon>Methanobacteriota</taxon>
        <taxon>Stenosarchaea group</taxon>
        <taxon>Halobacteria</taxon>
        <taxon>Halobacteriales</taxon>
        <taxon>Natrialbaceae</taxon>
        <taxon>Natronoglomus</taxon>
    </lineage>
</organism>
<dbReference type="EMBL" id="JAOPKA010000003">
    <property type="protein sequence ID" value="MCU4741061.1"/>
    <property type="molecule type" value="Genomic_DNA"/>
</dbReference>
<evidence type="ECO:0000313" key="4">
    <source>
        <dbReference type="Proteomes" id="UP001321018"/>
    </source>
</evidence>
<evidence type="ECO:0000313" key="1">
    <source>
        <dbReference type="EMBL" id="MCU4741061.1"/>
    </source>
</evidence>
<dbReference type="Proteomes" id="UP001320972">
    <property type="component" value="Unassembled WGS sequence"/>
</dbReference>
<sequence length="50" mass="5422">MSNTNPDDTTDALESDFLEPCPSCGRPTVGVCVKGPMERYSVPCGCQTRR</sequence>
<dbReference type="AlphaFoldDB" id="A0AAP2YXA2"/>
<proteinExistence type="predicted"/>
<accession>A0AAP2YXA2</accession>
<gene>
    <name evidence="2" type="ORF">OB955_12815</name>
    <name evidence="1" type="ORF">OB960_06555</name>
</gene>
<name>A0AAP2YXA2_9EURY</name>
<dbReference type="RefSeq" id="WP_338002897.1">
    <property type="nucleotide sequence ID" value="NZ_JAOPKA010000003.1"/>
</dbReference>
<dbReference type="Proteomes" id="UP001321018">
    <property type="component" value="Unassembled WGS sequence"/>
</dbReference>
<dbReference type="EMBL" id="JAOPKB010000007">
    <property type="protein sequence ID" value="MCU4973616.1"/>
    <property type="molecule type" value="Genomic_DNA"/>
</dbReference>
<evidence type="ECO:0000313" key="2">
    <source>
        <dbReference type="EMBL" id="MCU4973616.1"/>
    </source>
</evidence>
<comment type="caution">
    <text evidence="1">The sequence shown here is derived from an EMBL/GenBank/DDBJ whole genome shotgun (WGS) entry which is preliminary data.</text>
</comment>
<evidence type="ECO:0000313" key="3">
    <source>
        <dbReference type="Proteomes" id="UP001320972"/>
    </source>
</evidence>